<dbReference type="SUPFAM" id="SSF140860">
    <property type="entry name" value="Pseudo ankyrin repeat-like"/>
    <property type="match status" value="1"/>
</dbReference>
<evidence type="ECO:0000313" key="1">
    <source>
        <dbReference type="EMBL" id="OQS06479.1"/>
    </source>
</evidence>
<sequence length="151" mass="17324">MNQNMLAAPMENLWLDELTELTEYPLEFAHVAIIGGHLRLLQYIVMEMRVDLYDICCEDYRSENWSIKSIDIAAESGYLNLVNTCMKMDIDVQLLPWIVLLPMGILMSSSGFTEAAGNGHLNIVEYLRTYYQSGFYEYAMYLAAQMDISNP</sequence>
<name>A0A1W0A8E8_9STRA</name>
<dbReference type="EMBL" id="JNBS01000340">
    <property type="protein sequence ID" value="OQS06479.1"/>
    <property type="molecule type" value="Genomic_DNA"/>
</dbReference>
<dbReference type="Proteomes" id="UP000243217">
    <property type="component" value="Unassembled WGS sequence"/>
</dbReference>
<reference evidence="1 2" key="1">
    <citation type="journal article" date="2014" name="Genome Biol. Evol.">
        <title>The secreted proteins of Achlya hypogyna and Thraustotheca clavata identify the ancestral oomycete secretome and reveal gene acquisitions by horizontal gene transfer.</title>
        <authorList>
            <person name="Misner I."/>
            <person name="Blouin N."/>
            <person name="Leonard G."/>
            <person name="Richards T.A."/>
            <person name="Lane C.E."/>
        </authorList>
    </citation>
    <scope>NUCLEOTIDE SEQUENCE [LARGE SCALE GENOMIC DNA]</scope>
    <source>
        <strain evidence="1 2">ATCC 34112</strain>
    </source>
</reference>
<dbReference type="AlphaFoldDB" id="A0A1W0A8E8"/>
<organism evidence="1 2">
    <name type="scientific">Thraustotheca clavata</name>
    <dbReference type="NCBI Taxonomy" id="74557"/>
    <lineage>
        <taxon>Eukaryota</taxon>
        <taxon>Sar</taxon>
        <taxon>Stramenopiles</taxon>
        <taxon>Oomycota</taxon>
        <taxon>Saprolegniomycetes</taxon>
        <taxon>Saprolegniales</taxon>
        <taxon>Achlyaceae</taxon>
        <taxon>Thraustotheca</taxon>
    </lineage>
</organism>
<proteinExistence type="predicted"/>
<keyword evidence="2" id="KW-1185">Reference proteome</keyword>
<accession>A0A1W0A8E8</accession>
<comment type="caution">
    <text evidence="1">The sequence shown here is derived from an EMBL/GenBank/DDBJ whole genome shotgun (WGS) entry which is preliminary data.</text>
</comment>
<evidence type="ECO:0000313" key="2">
    <source>
        <dbReference type="Proteomes" id="UP000243217"/>
    </source>
</evidence>
<gene>
    <name evidence="1" type="ORF">THRCLA_20365</name>
</gene>
<protein>
    <submittedName>
        <fullName evidence="1">Uncharacterized protein</fullName>
    </submittedName>
</protein>